<dbReference type="Proteomes" id="UP001143474">
    <property type="component" value="Unassembled WGS sequence"/>
</dbReference>
<keyword evidence="2" id="KW-1185">Reference proteome</keyword>
<evidence type="ECO:0000313" key="2">
    <source>
        <dbReference type="Proteomes" id="UP001143474"/>
    </source>
</evidence>
<evidence type="ECO:0000313" key="1">
    <source>
        <dbReference type="EMBL" id="GLK09157.1"/>
    </source>
</evidence>
<comment type="caution">
    <text evidence="1">The sequence shown here is derived from an EMBL/GenBank/DDBJ whole genome shotgun (WGS) entry which is preliminary data.</text>
</comment>
<proteinExistence type="predicted"/>
<accession>A0A9W6HZZ0</accession>
<dbReference type="EMBL" id="BSEV01000004">
    <property type="protein sequence ID" value="GLK09157.1"/>
    <property type="molecule type" value="Genomic_DNA"/>
</dbReference>
<gene>
    <name evidence="1" type="ORF">GCM10017600_25630</name>
</gene>
<sequence>MIRDRALHSYLSHQRLTTTVNHEAGSRHFGNSEDSAMGNSVRVRVVVACALTAVAAAGAAIGGRPVGASNVLFMPGRYSSHLSC</sequence>
<name>A0A9W6HZZ0_9ACTN</name>
<reference evidence="1" key="1">
    <citation type="journal article" date="2014" name="Int. J. Syst. Evol. Microbiol.">
        <title>Complete genome sequence of Corynebacterium casei LMG S-19264T (=DSM 44701T), isolated from a smear-ripened cheese.</title>
        <authorList>
            <consortium name="US DOE Joint Genome Institute (JGI-PGF)"/>
            <person name="Walter F."/>
            <person name="Albersmeier A."/>
            <person name="Kalinowski J."/>
            <person name="Ruckert C."/>
        </authorList>
    </citation>
    <scope>NUCLEOTIDE SEQUENCE</scope>
    <source>
        <strain evidence="1">VKM Ac-2007</strain>
    </source>
</reference>
<dbReference type="AlphaFoldDB" id="A0A9W6HZZ0"/>
<protein>
    <submittedName>
        <fullName evidence="1">Uncharacterized protein</fullName>
    </submittedName>
</protein>
<organism evidence="1 2">
    <name type="scientific">Streptosporangium carneum</name>
    <dbReference type="NCBI Taxonomy" id="47481"/>
    <lineage>
        <taxon>Bacteria</taxon>
        <taxon>Bacillati</taxon>
        <taxon>Actinomycetota</taxon>
        <taxon>Actinomycetes</taxon>
        <taxon>Streptosporangiales</taxon>
        <taxon>Streptosporangiaceae</taxon>
        <taxon>Streptosporangium</taxon>
    </lineage>
</organism>
<reference evidence="1" key="2">
    <citation type="submission" date="2023-01" db="EMBL/GenBank/DDBJ databases">
        <authorList>
            <person name="Sun Q."/>
            <person name="Evtushenko L."/>
        </authorList>
    </citation>
    <scope>NUCLEOTIDE SEQUENCE</scope>
    <source>
        <strain evidence="1">VKM Ac-2007</strain>
    </source>
</reference>